<keyword evidence="4" id="KW-0378">Hydrolase</keyword>
<evidence type="ECO:0000313" key="8">
    <source>
        <dbReference type="Proteomes" id="UP001279410"/>
    </source>
</evidence>
<accession>A0AAD3QW31</accession>
<dbReference type="InterPro" id="IPR027417">
    <property type="entry name" value="P-loop_NTPase"/>
</dbReference>
<proteinExistence type="inferred from homology"/>
<reference evidence="7" key="1">
    <citation type="submission" date="2022-08" db="EMBL/GenBank/DDBJ databases">
        <title>Genome sequencing of akame (Lates japonicus).</title>
        <authorList>
            <person name="Hashiguchi Y."/>
            <person name="Takahashi H."/>
        </authorList>
    </citation>
    <scope>NUCLEOTIDE SEQUENCE</scope>
    <source>
        <strain evidence="7">Kochi</strain>
    </source>
</reference>
<dbReference type="EC" id="3.6.5.2" evidence="2"/>
<dbReference type="SMART" id="SM00175">
    <property type="entry name" value="RAB"/>
    <property type="match status" value="1"/>
</dbReference>
<keyword evidence="5" id="KW-0342">GTP-binding</keyword>
<dbReference type="Proteomes" id="UP001279410">
    <property type="component" value="Unassembled WGS sequence"/>
</dbReference>
<name>A0AAD3QW31_LATJO</name>
<dbReference type="PROSITE" id="PS51421">
    <property type="entry name" value="RAS"/>
    <property type="match status" value="1"/>
</dbReference>
<evidence type="ECO:0000256" key="2">
    <source>
        <dbReference type="ARBA" id="ARBA00011984"/>
    </source>
</evidence>
<organism evidence="7 8">
    <name type="scientific">Lates japonicus</name>
    <name type="common">Japanese lates</name>
    <dbReference type="NCBI Taxonomy" id="270547"/>
    <lineage>
        <taxon>Eukaryota</taxon>
        <taxon>Metazoa</taxon>
        <taxon>Chordata</taxon>
        <taxon>Craniata</taxon>
        <taxon>Vertebrata</taxon>
        <taxon>Euteleostomi</taxon>
        <taxon>Actinopterygii</taxon>
        <taxon>Neopterygii</taxon>
        <taxon>Teleostei</taxon>
        <taxon>Neoteleostei</taxon>
        <taxon>Acanthomorphata</taxon>
        <taxon>Carangaria</taxon>
        <taxon>Carangaria incertae sedis</taxon>
        <taxon>Centropomidae</taxon>
        <taxon>Lates</taxon>
    </lineage>
</organism>
<dbReference type="EMBL" id="BRZM01003106">
    <property type="protein sequence ID" value="GLD45526.1"/>
    <property type="molecule type" value="Genomic_DNA"/>
</dbReference>
<dbReference type="PANTHER" id="PTHR45704">
    <property type="entry name" value="RAS-LIKE FAMILY MEMBER 11"/>
    <property type="match status" value="1"/>
</dbReference>
<evidence type="ECO:0000313" key="7">
    <source>
        <dbReference type="EMBL" id="GLD45526.1"/>
    </source>
</evidence>
<dbReference type="PRINTS" id="PR00449">
    <property type="entry name" value="RASTRNSFRMNG"/>
</dbReference>
<keyword evidence="8" id="KW-1185">Reference proteome</keyword>
<keyword evidence="3" id="KW-0547">Nucleotide-binding</keyword>
<sequence>MVPVKILILGAQNTGKTALCVRFITKRFIGEYDHKKEVTYRCSRVVDQEAVDLEILDIACKESSVASLESSIRWADGFLLLYSITHRLSFLEVPQLKKLIDQTKQSLGRELIHSLSHTVFFFVPTVLVANKADLEIGREVTTEEGQRLAKDLRCGFRELSVAEAVSAVEAAVFQLIRLVLDQQRPLPDRRSYMLTVRHALTRKLTRALMLLLLLTVITTDLSGFEETRQRGTGEDDDNNE</sequence>
<dbReference type="Pfam" id="PF00071">
    <property type="entry name" value="Ras"/>
    <property type="match status" value="1"/>
</dbReference>
<protein>
    <recommendedName>
        <fullName evidence="2">small monomeric GTPase</fullName>
        <ecNumber evidence="2">3.6.5.2</ecNumber>
    </recommendedName>
</protein>
<evidence type="ECO:0000256" key="6">
    <source>
        <dbReference type="ARBA" id="ARBA00048098"/>
    </source>
</evidence>
<gene>
    <name evidence="7" type="ORF">AKAME5_002691300</name>
</gene>
<comment type="caution">
    <text evidence="7">The sequence shown here is derived from an EMBL/GenBank/DDBJ whole genome shotgun (WGS) entry which is preliminary data.</text>
</comment>
<dbReference type="AlphaFoldDB" id="A0AAD3QW31"/>
<evidence type="ECO:0000256" key="1">
    <source>
        <dbReference type="ARBA" id="ARBA00008344"/>
    </source>
</evidence>
<dbReference type="PROSITE" id="PS51419">
    <property type="entry name" value="RAB"/>
    <property type="match status" value="1"/>
</dbReference>
<comment type="similarity">
    <text evidence="1">Belongs to the small GTPase superfamily. Ras family.</text>
</comment>
<evidence type="ECO:0000256" key="3">
    <source>
        <dbReference type="ARBA" id="ARBA00022741"/>
    </source>
</evidence>
<comment type="catalytic activity">
    <reaction evidence="6">
        <text>GTP + H2O = GDP + phosphate + H(+)</text>
        <dbReference type="Rhea" id="RHEA:19669"/>
        <dbReference type="ChEBI" id="CHEBI:15377"/>
        <dbReference type="ChEBI" id="CHEBI:15378"/>
        <dbReference type="ChEBI" id="CHEBI:37565"/>
        <dbReference type="ChEBI" id="CHEBI:43474"/>
        <dbReference type="ChEBI" id="CHEBI:58189"/>
        <dbReference type="EC" id="3.6.5.2"/>
    </reaction>
</comment>
<dbReference type="InterPro" id="IPR001806">
    <property type="entry name" value="Small_GTPase"/>
</dbReference>
<evidence type="ECO:0000256" key="5">
    <source>
        <dbReference type="ARBA" id="ARBA00023134"/>
    </source>
</evidence>
<dbReference type="SMART" id="SM00173">
    <property type="entry name" value="RAS"/>
    <property type="match status" value="1"/>
</dbReference>
<dbReference type="GO" id="GO:0005525">
    <property type="term" value="F:GTP binding"/>
    <property type="evidence" value="ECO:0007669"/>
    <property type="project" value="UniProtKB-KW"/>
</dbReference>
<dbReference type="Gene3D" id="3.40.50.300">
    <property type="entry name" value="P-loop containing nucleotide triphosphate hydrolases"/>
    <property type="match status" value="1"/>
</dbReference>
<dbReference type="SUPFAM" id="SSF52540">
    <property type="entry name" value="P-loop containing nucleoside triphosphate hydrolases"/>
    <property type="match status" value="1"/>
</dbReference>
<dbReference type="InterPro" id="IPR051065">
    <property type="entry name" value="Ras-related_GTPase"/>
</dbReference>
<dbReference type="GO" id="GO:0003925">
    <property type="term" value="F:G protein activity"/>
    <property type="evidence" value="ECO:0007669"/>
    <property type="project" value="UniProtKB-EC"/>
</dbReference>
<evidence type="ECO:0000256" key="4">
    <source>
        <dbReference type="ARBA" id="ARBA00022801"/>
    </source>
</evidence>